<proteinExistence type="predicted"/>
<dbReference type="EMBL" id="LR796420">
    <property type="protein sequence ID" value="CAB4142355.1"/>
    <property type="molecule type" value="Genomic_DNA"/>
</dbReference>
<accession>A0A6J5M5T4</accession>
<protein>
    <submittedName>
        <fullName evidence="2">Uncharacterized protein</fullName>
    </submittedName>
</protein>
<organism evidence="2">
    <name type="scientific">uncultured Caudovirales phage</name>
    <dbReference type="NCBI Taxonomy" id="2100421"/>
    <lineage>
        <taxon>Viruses</taxon>
        <taxon>Duplodnaviria</taxon>
        <taxon>Heunggongvirae</taxon>
        <taxon>Uroviricota</taxon>
        <taxon>Caudoviricetes</taxon>
        <taxon>Peduoviridae</taxon>
        <taxon>Maltschvirus</taxon>
        <taxon>Maltschvirus maltsch</taxon>
    </lineage>
</organism>
<evidence type="ECO:0000256" key="1">
    <source>
        <dbReference type="SAM" id="MobiDB-lite"/>
    </source>
</evidence>
<feature type="compositionally biased region" description="Polar residues" evidence="1">
    <location>
        <begin position="152"/>
        <end position="173"/>
    </location>
</feature>
<name>A0A6J5M5T4_9CAUD</name>
<reference evidence="2" key="1">
    <citation type="submission" date="2020-04" db="EMBL/GenBank/DDBJ databases">
        <authorList>
            <person name="Chiriac C."/>
            <person name="Salcher M."/>
            <person name="Ghai R."/>
            <person name="Kavagutti S V."/>
        </authorList>
    </citation>
    <scope>NUCLEOTIDE SEQUENCE</scope>
</reference>
<feature type="region of interest" description="Disordered" evidence="1">
    <location>
        <begin position="152"/>
        <end position="181"/>
    </location>
</feature>
<sequence length="181" mass="21962">MNTVPVLWKRRHFFMRNGRIYLKTKIADIGRRQTVRIANMVFRWCRRNLGVNGRKKWQPVWYIRKGSSENEMGEYDATDNELYIYWDNIPDVRELIRTIVHEWTHQNQPILTKYHKCQCSYSQNPYEREARRAELKWTPVIWQELNDKINKNTSYGTTVNSRPDSGRIRSSNRIPDHYNRD</sequence>
<gene>
    <name evidence="2" type="ORF">UFOVP449_44</name>
</gene>
<evidence type="ECO:0000313" key="2">
    <source>
        <dbReference type="EMBL" id="CAB4142355.1"/>
    </source>
</evidence>